<dbReference type="Pfam" id="PF00912">
    <property type="entry name" value="Transgly"/>
    <property type="match status" value="1"/>
</dbReference>
<comment type="pathway">
    <text evidence="1">Cell wall biogenesis; peptidoglycan biosynthesis.</text>
</comment>
<dbReference type="AlphaFoldDB" id="A0A512M8H4"/>
<dbReference type="GO" id="GO:0009252">
    <property type="term" value="P:peptidoglycan biosynthetic process"/>
    <property type="evidence" value="ECO:0007669"/>
    <property type="project" value="InterPro"/>
</dbReference>
<dbReference type="SUPFAM" id="SSF53955">
    <property type="entry name" value="Lysozyme-like"/>
    <property type="match status" value="1"/>
</dbReference>
<keyword evidence="17" id="KW-1185">Reference proteome</keyword>
<dbReference type="Gene3D" id="3.40.710.10">
    <property type="entry name" value="DD-peptidase/beta-lactamase superfamily"/>
    <property type="match status" value="1"/>
</dbReference>
<evidence type="ECO:0000256" key="12">
    <source>
        <dbReference type="SAM" id="Phobius"/>
    </source>
</evidence>
<keyword evidence="9" id="KW-0511">Multifunctional enzyme</keyword>
<comment type="caution">
    <text evidence="16">The sequence shown here is derived from an EMBL/GenBank/DDBJ whole genome shotgun (WGS) entry which is preliminary data.</text>
</comment>
<evidence type="ECO:0000256" key="5">
    <source>
        <dbReference type="ARBA" id="ARBA00022670"/>
    </source>
</evidence>
<dbReference type="PANTHER" id="PTHR32282:SF15">
    <property type="entry name" value="PENICILLIN-BINDING PROTEIN 1C"/>
    <property type="match status" value="1"/>
</dbReference>
<feature type="domain" description="Penicillin-binding protein transpeptidase" evidence="13">
    <location>
        <begin position="307"/>
        <end position="574"/>
    </location>
</feature>
<keyword evidence="12" id="KW-0812">Transmembrane</keyword>
<evidence type="ECO:0000259" key="13">
    <source>
        <dbReference type="Pfam" id="PF00905"/>
    </source>
</evidence>
<accession>A0A512M8H4</accession>
<dbReference type="EMBL" id="BKAG01000014">
    <property type="protein sequence ID" value="GEP43034.1"/>
    <property type="molecule type" value="Genomic_DNA"/>
</dbReference>
<keyword evidence="5" id="KW-0645">Protease</keyword>
<dbReference type="InterPro" id="IPR012338">
    <property type="entry name" value="Beta-lactam/transpept-like"/>
</dbReference>
<dbReference type="Gene3D" id="1.10.3810.10">
    <property type="entry name" value="Biosynthetic peptidoglycan transglycosylase-like"/>
    <property type="match status" value="1"/>
</dbReference>
<dbReference type="RefSeq" id="WP_146850616.1">
    <property type="nucleotide sequence ID" value="NZ_BKAG01000014.1"/>
</dbReference>
<dbReference type="InterPro" id="IPR050396">
    <property type="entry name" value="Glycosyltr_51/Transpeptidase"/>
</dbReference>
<dbReference type="Pfam" id="PF06832">
    <property type="entry name" value="BiPBP_C"/>
    <property type="match status" value="1"/>
</dbReference>
<dbReference type="EC" id="2.4.99.28" evidence="10"/>
<dbReference type="GO" id="GO:0004180">
    <property type="term" value="F:carboxypeptidase activity"/>
    <property type="evidence" value="ECO:0007669"/>
    <property type="project" value="UniProtKB-KW"/>
</dbReference>
<evidence type="ECO:0000259" key="14">
    <source>
        <dbReference type="Pfam" id="PF00912"/>
    </source>
</evidence>
<dbReference type="InterPro" id="IPR001460">
    <property type="entry name" value="PCN-bd_Tpept"/>
</dbReference>
<name>A0A512M8H4_9BACT</name>
<dbReference type="PANTHER" id="PTHR32282">
    <property type="entry name" value="BINDING PROTEIN TRANSPEPTIDASE, PUTATIVE-RELATED"/>
    <property type="match status" value="1"/>
</dbReference>
<dbReference type="NCBIfam" id="TIGR02073">
    <property type="entry name" value="PBP_1c"/>
    <property type="match status" value="1"/>
</dbReference>
<dbReference type="InterPro" id="IPR001264">
    <property type="entry name" value="Glyco_trans_51"/>
</dbReference>
<evidence type="ECO:0000256" key="3">
    <source>
        <dbReference type="ARBA" id="ARBA00007739"/>
    </source>
</evidence>
<evidence type="ECO:0000256" key="10">
    <source>
        <dbReference type="ARBA" id="ARBA00044770"/>
    </source>
</evidence>
<dbReference type="InterPro" id="IPR023346">
    <property type="entry name" value="Lysozyme-like_dom_sf"/>
</dbReference>
<dbReference type="Pfam" id="PF00905">
    <property type="entry name" value="Transpeptidase"/>
    <property type="match status" value="1"/>
</dbReference>
<comment type="similarity">
    <text evidence="3">In the N-terminal section; belongs to the glycosyltransferase 51 family.</text>
</comment>
<keyword evidence="12" id="KW-1133">Transmembrane helix</keyword>
<gene>
    <name evidence="16" type="ORF">BGE01nite_23250</name>
</gene>
<comment type="similarity">
    <text evidence="2">In the C-terminal section; belongs to the transpeptidase family.</text>
</comment>
<dbReference type="InterPro" id="IPR036950">
    <property type="entry name" value="PBP_transglycosylase"/>
</dbReference>
<feature type="transmembrane region" description="Helical" evidence="12">
    <location>
        <begin position="7"/>
        <end position="25"/>
    </location>
</feature>
<dbReference type="OrthoDB" id="9766909at2"/>
<dbReference type="GO" id="GO:0006508">
    <property type="term" value="P:proteolysis"/>
    <property type="evidence" value="ECO:0007669"/>
    <property type="project" value="UniProtKB-KW"/>
</dbReference>
<keyword evidence="8" id="KW-0378">Hydrolase</keyword>
<reference evidence="16 17" key="1">
    <citation type="submission" date="2019-07" db="EMBL/GenBank/DDBJ databases">
        <title>Whole genome shotgun sequence of Brevifollis gellanilyticus NBRC 108608.</title>
        <authorList>
            <person name="Hosoyama A."/>
            <person name="Uohara A."/>
            <person name="Ohji S."/>
            <person name="Ichikawa N."/>
        </authorList>
    </citation>
    <scope>NUCLEOTIDE SEQUENCE [LARGE SCALE GENOMIC DNA]</scope>
    <source>
        <strain evidence="16 17">NBRC 108608</strain>
    </source>
</reference>
<dbReference type="GO" id="GO:0008955">
    <property type="term" value="F:peptidoglycan glycosyltransferase activity"/>
    <property type="evidence" value="ECO:0007669"/>
    <property type="project" value="UniProtKB-EC"/>
</dbReference>
<evidence type="ECO:0000256" key="7">
    <source>
        <dbReference type="ARBA" id="ARBA00022679"/>
    </source>
</evidence>
<proteinExistence type="inferred from homology"/>
<dbReference type="GO" id="GO:0008658">
    <property type="term" value="F:penicillin binding"/>
    <property type="evidence" value="ECO:0007669"/>
    <property type="project" value="InterPro"/>
</dbReference>
<keyword evidence="12" id="KW-0472">Membrane</keyword>
<evidence type="ECO:0000256" key="1">
    <source>
        <dbReference type="ARBA" id="ARBA00004752"/>
    </source>
</evidence>
<protein>
    <recommendedName>
        <fullName evidence="10">peptidoglycan glycosyltransferase</fullName>
        <ecNumber evidence="10">2.4.99.28</ecNumber>
    </recommendedName>
</protein>
<evidence type="ECO:0000256" key="4">
    <source>
        <dbReference type="ARBA" id="ARBA00022645"/>
    </source>
</evidence>
<keyword evidence="6" id="KW-0328">Glycosyltransferase</keyword>
<evidence type="ECO:0000256" key="8">
    <source>
        <dbReference type="ARBA" id="ARBA00022801"/>
    </source>
</evidence>
<dbReference type="InterPro" id="IPR011815">
    <property type="entry name" value="PBP_1c"/>
</dbReference>
<evidence type="ECO:0000313" key="17">
    <source>
        <dbReference type="Proteomes" id="UP000321577"/>
    </source>
</evidence>
<dbReference type="Proteomes" id="UP000321577">
    <property type="component" value="Unassembled WGS sequence"/>
</dbReference>
<evidence type="ECO:0000256" key="2">
    <source>
        <dbReference type="ARBA" id="ARBA00007090"/>
    </source>
</evidence>
<keyword evidence="7" id="KW-0808">Transferase</keyword>
<dbReference type="InterPro" id="IPR009647">
    <property type="entry name" value="PBP_C"/>
</dbReference>
<sequence>MNRRRRWIIALGLPLLGAGLGWYLLPWCVSLPPGLEIPRTASVRYLARDGAPLRQLLTAEGDRVSEEVTFAELPNFLIQATLAAEDRRFFSHGGVDLLAVARAFRDNAKTGRVVSGASTIHQQLVKVASGRMTGRTLGVKFQEALQARRLAMAWSREEVLTAYLNRIHYGNLLTGCASAASGYFNKPLRDLTVAESAFLAALPQSPSRFNPFRDRDAVRPRQERILKAMNELGHITSEQLRVALAEPLVLQKFTGGFAAPHVVEMLRTEPSAGTVRTTLDAALQRHVEQIIATRLAALKDRHVTQAAAVVIDNATGEVLALAGSRDFFAEEGGQINGAWVPHSPGSAVKPFTYQLAFERGFTPASMLADLPVQYPTSSGVYRPENYAHRIYGPVTCRDALGNSFNISAVKLLMNLGGAEVLLTRLHSLGLTTLTESADHYGLGLTIGNAPVRLIELANAYACLARLGEWRPWSMTLGAVSEKPRRLLDRDACYLIADVLSDNQARLLTFGANSPLRLPFRAAVKTGTSQTYRDNWTLGFTPEYTVAVWAGNFDNTPMQEVTGVTGAAPIWRDILMHLHEHRPSVWYDEPAEIVRARIDPRTGKMLTAQSPPARLSREEVFIKGELPPAATRQDYDDRGRVILSSEYASWVRSRDNWLGDLVFCPTNDASEKPWRIAHPVPGTVIQLDPDLPGGGKRLLLEAEPSNAEVQWSCETLPVQHDGPQAYVILSPGRHTFIARAATGLVQRTHVIVQDDPP</sequence>
<evidence type="ECO:0000256" key="11">
    <source>
        <dbReference type="ARBA" id="ARBA00049902"/>
    </source>
</evidence>
<keyword evidence="4" id="KW-0121">Carboxypeptidase</keyword>
<evidence type="ECO:0000259" key="15">
    <source>
        <dbReference type="Pfam" id="PF06832"/>
    </source>
</evidence>
<evidence type="ECO:0000313" key="16">
    <source>
        <dbReference type="EMBL" id="GEP43034.1"/>
    </source>
</evidence>
<feature type="domain" description="Glycosyl transferase family 51" evidence="14">
    <location>
        <begin position="61"/>
        <end position="229"/>
    </location>
</feature>
<evidence type="ECO:0000256" key="9">
    <source>
        <dbReference type="ARBA" id="ARBA00023268"/>
    </source>
</evidence>
<dbReference type="SUPFAM" id="SSF56601">
    <property type="entry name" value="beta-lactamase/transpeptidase-like"/>
    <property type="match status" value="1"/>
</dbReference>
<evidence type="ECO:0000256" key="6">
    <source>
        <dbReference type="ARBA" id="ARBA00022676"/>
    </source>
</evidence>
<feature type="domain" description="Penicillin-binding C-terminal" evidence="15">
    <location>
        <begin position="667"/>
        <end position="746"/>
    </location>
</feature>
<dbReference type="GO" id="GO:0030288">
    <property type="term" value="C:outer membrane-bounded periplasmic space"/>
    <property type="evidence" value="ECO:0007669"/>
    <property type="project" value="TreeGrafter"/>
</dbReference>
<organism evidence="16 17">
    <name type="scientific">Brevifollis gellanilyticus</name>
    <dbReference type="NCBI Taxonomy" id="748831"/>
    <lineage>
        <taxon>Bacteria</taxon>
        <taxon>Pseudomonadati</taxon>
        <taxon>Verrucomicrobiota</taxon>
        <taxon>Verrucomicrobiia</taxon>
        <taxon>Verrucomicrobiales</taxon>
        <taxon>Verrucomicrobiaceae</taxon>
    </lineage>
</organism>
<comment type="catalytic activity">
    <reaction evidence="11">
        <text>[GlcNAc-(1-&gt;4)-Mur2Ac(oyl-L-Ala-gamma-D-Glu-L-Lys-D-Ala-D-Ala)](n)-di-trans,octa-cis-undecaprenyl diphosphate + beta-D-GlcNAc-(1-&gt;4)-Mur2Ac(oyl-L-Ala-gamma-D-Glu-L-Lys-D-Ala-D-Ala)-di-trans,octa-cis-undecaprenyl diphosphate = [GlcNAc-(1-&gt;4)-Mur2Ac(oyl-L-Ala-gamma-D-Glu-L-Lys-D-Ala-D-Ala)](n+1)-di-trans,octa-cis-undecaprenyl diphosphate + di-trans,octa-cis-undecaprenyl diphosphate + H(+)</text>
        <dbReference type="Rhea" id="RHEA:23708"/>
        <dbReference type="Rhea" id="RHEA-COMP:9602"/>
        <dbReference type="Rhea" id="RHEA-COMP:9603"/>
        <dbReference type="ChEBI" id="CHEBI:15378"/>
        <dbReference type="ChEBI" id="CHEBI:58405"/>
        <dbReference type="ChEBI" id="CHEBI:60033"/>
        <dbReference type="ChEBI" id="CHEBI:78435"/>
        <dbReference type="EC" id="2.4.99.28"/>
    </reaction>
</comment>